<reference evidence="1" key="1">
    <citation type="submission" date="2023-05" db="EMBL/GenBank/DDBJ databases">
        <authorList>
            <person name="Stuckert A."/>
        </authorList>
    </citation>
    <scope>NUCLEOTIDE SEQUENCE</scope>
</reference>
<dbReference type="Proteomes" id="UP001162483">
    <property type="component" value="Unassembled WGS sequence"/>
</dbReference>
<comment type="caution">
    <text evidence="1">The sequence shown here is derived from an EMBL/GenBank/DDBJ whole genome shotgun (WGS) entry which is preliminary data.</text>
</comment>
<gene>
    <name evidence="1" type="ORF">SPARVUS_LOCUS2595579</name>
</gene>
<proteinExistence type="predicted"/>
<name>A0ABN9BBV8_9NEOB</name>
<accession>A0ABN9BBV8</accession>
<protein>
    <submittedName>
        <fullName evidence="1">Uncharacterized protein</fullName>
    </submittedName>
</protein>
<dbReference type="EMBL" id="CATNWA010003326">
    <property type="protein sequence ID" value="CAI9545074.1"/>
    <property type="molecule type" value="Genomic_DNA"/>
</dbReference>
<evidence type="ECO:0000313" key="1">
    <source>
        <dbReference type="EMBL" id="CAI9545074.1"/>
    </source>
</evidence>
<keyword evidence="2" id="KW-1185">Reference proteome</keyword>
<sequence>MAEYILGLFFIFTSNDGHQRLTARLRDVGRHSHTGGNLLGVTDIPSDTGIVISANKKH</sequence>
<evidence type="ECO:0000313" key="2">
    <source>
        <dbReference type="Proteomes" id="UP001162483"/>
    </source>
</evidence>
<organism evidence="1 2">
    <name type="scientific">Staurois parvus</name>
    <dbReference type="NCBI Taxonomy" id="386267"/>
    <lineage>
        <taxon>Eukaryota</taxon>
        <taxon>Metazoa</taxon>
        <taxon>Chordata</taxon>
        <taxon>Craniata</taxon>
        <taxon>Vertebrata</taxon>
        <taxon>Euteleostomi</taxon>
        <taxon>Amphibia</taxon>
        <taxon>Batrachia</taxon>
        <taxon>Anura</taxon>
        <taxon>Neobatrachia</taxon>
        <taxon>Ranoidea</taxon>
        <taxon>Ranidae</taxon>
        <taxon>Staurois</taxon>
    </lineage>
</organism>